<dbReference type="EMBL" id="AP025732">
    <property type="protein sequence ID" value="BDI18751.1"/>
    <property type="molecule type" value="Genomic_DNA"/>
</dbReference>
<sequence length="92" mass="10106">MSPKTFDIADLSDNLADLLLDIQNHVEVTLTHQGVPLAKVLPLTQPEPTVTKADLNDALKPRIAGFWQGQVKIADDFDETSEEVIAAFYGDE</sequence>
<evidence type="ECO:0000313" key="2">
    <source>
        <dbReference type="Proteomes" id="UP001055453"/>
    </source>
</evidence>
<protein>
    <recommendedName>
        <fullName evidence="3">Antitoxin</fullName>
    </recommendedName>
</protein>
<dbReference type="Proteomes" id="UP001055453">
    <property type="component" value="Chromosome"/>
</dbReference>
<gene>
    <name evidence="1" type="ORF">ANSO36C_45530</name>
</gene>
<accession>A0ABM7Z6L6</accession>
<keyword evidence="2" id="KW-1185">Reference proteome</keyword>
<dbReference type="RefSeq" id="WP_251956297.1">
    <property type="nucleotide sequence ID" value="NZ_AP025732.1"/>
</dbReference>
<evidence type="ECO:0008006" key="3">
    <source>
        <dbReference type="Google" id="ProtNLM"/>
    </source>
</evidence>
<organism evidence="1 2">
    <name type="scientific">Nostoc cf. commune SO-36</name>
    <dbReference type="NCBI Taxonomy" id="449208"/>
    <lineage>
        <taxon>Bacteria</taxon>
        <taxon>Bacillati</taxon>
        <taxon>Cyanobacteriota</taxon>
        <taxon>Cyanophyceae</taxon>
        <taxon>Nostocales</taxon>
        <taxon>Nostocaceae</taxon>
        <taxon>Nostoc</taxon>
    </lineage>
</organism>
<proteinExistence type="predicted"/>
<name>A0ABM7Z6L6_NOSCO</name>
<reference evidence="1" key="1">
    <citation type="submission" date="2022-04" db="EMBL/GenBank/DDBJ databases">
        <title>Complete genome sequence of a cyanobacterium, Nostoc sp. SO-36, isolated in Antarctica.</title>
        <authorList>
            <person name="Kanesaki Y."/>
            <person name="Effendi D."/>
            <person name="Sakamoto T."/>
            <person name="Ohtani S."/>
            <person name="Awai K."/>
        </authorList>
    </citation>
    <scope>NUCLEOTIDE SEQUENCE</scope>
    <source>
        <strain evidence="1">SO-36</strain>
    </source>
</reference>
<evidence type="ECO:0000313" key="1">
    <source>
        <dbReference type="EMBL" id="BDI18751.1"/>
    </source>
</evidence>